<organism evidence="5 6">
    <name type="scientific">Heterobasidion irregulare (strain TC 32-1)</name>
    <dbReference type="NCBI Taxonomy" id="747525"/>
    <lineage>
        <taxon>Eukaryota</taxon>
        <taxon>Fungi</taxon>
        <taxon>Dikarya</taxon>
        <taxon>Basidiomycota</taxon>
        <taxon>Agaricomycotina</taxon>
        <taxon>Agaricomycetes</taxon>
        <taxon>Russulales</taxon>
        <taxon>Bondarzewiaceae</taxon>
        <taxon>Heterobasidion</taxon>
        <taxon>Heterobasidion annosum species complex</taxon>
    </lineage>
</organism>
<feature type="region of interest" description="Disordered" evidence="3">
    <location>
        <begin position="718"/>
        <end position="738"/>
    </location>
</feature>
<evidence type="ECO:0000256" key="3">
    <source>
        <dbReference type="SAM" id="MobiDB-lite"/>
    </source>
</evidence>
<dbReference type="InterPro" id="IPR039600">
    <property type="entry name" value="TANGO6/Rtp1"/>
</dbReference>
<dbReference type="InterPro" id="IPR021133">
    <property type="entry name" value="HEAT_type_2"/>
</dbReference>
<evidence type="ECO:0000313" key="6">
    <source>
        <dbReference type="Proteomes" id="UP000030671"/>
    </source>
</evidence>
<dbReference type="RefSeq" id="XP_009543318.1">
    <property type="nucleotide sequence ID" value="XM_009545023.1"/>
</dbReference>
<dbReference type="Proteomes" id="UP000030671">
    <property type="component" value="Unassembled WGS sequence"/>
</dbReference>
<name>W4KCE4_HETIT</name>
<comment type="similarity">
    <text evidence="1">Belongs to the Tango6 family.</text>
</comment>
<accession>W4KCE4</accession>
<dbReference type="AlphaFoldDB" id="W4KCE4"/>
<feature type="region of interest" description="Disordered" evidence="3">
    <location>
        <begin position="632"/>
        <end position="655"/>
    </location>
</feature>
<dbReference type="Pfam" id="PF10363">
    <property type="entry name" value="RTP1_C1"/>
    <property type="match status" value="1"/>
</dbReference>
<dbReference type="GO" id="GO:0009306">
    <property type="term" value="P:protein secretion"/>
    <property type="evidence" value="ECO:0007669"/>
    <property type="project" value="TreeGrafter"/>
</dbReference>
<keyword evidence="6" id="KW-1185">Reference proteome</keyword>
<dbReference type="InterPro" id="IPR011989">
    <property type="entry name" value="ARM-like"/>
</dbReference>
<proteinExistence type="inferred from homology"/>
<dbReference type="InterPro" id="IPR016024">
    <property type="entry name" value="ARM-type_fold"/>
</dbReference>
<reference evidence="5 6" key="1">
    <citation type="journal article" date="2012" name="New Phytol.">
        <title>Insight into trade-off between wood decay and parasitism from the genome of a fungal forest pathogen.</title>
        <authorList>
            <person name="Olson A."/>
            <person name="Aerts A."/>
            <person name="Asiegbu F."/>
            <person name="Belbahri L."/>
            <person name="Bouzid O."/>
            <person name="Broberg A."/>
            <person name="Canback B."/>
            <person name="Coutinho P.M."/>
            <person name="Cullen D."/>
            <person name="Dalman K."/>
            <person name="Deflorio G."/>
            <person name="van Diepen L.T."/>
            <person name="Dunand C."/>
            <person name="Duplessis S."/>
            <person name="Durling M."/>
            <person name="Gonthier P."/>
            <person name="Grimwood J."/>
            <person name="Fossdal C.G."/>
            <person name="Hansson D."/>
            <person name="Henrissat B."/>
            <person name="Hietala A."/>
            <person name="Himmelstrand K."/>
            <person name="Hoffmeister D."/>
            <person name="Hogberg N."/>
            <person name="James T.Y."/>
            <person name="Karlsson M."/>
            <person name="Kohler A."/>
            <person name="Kues U."/>
            <person name="Lee Y.H."/>
            <person name="Lin Y.C."/>
            <person name="Lind M."/>
            <person name="Lindquist E."/>
            <person name="Lombard V."/>
            <person name="Lucas S."/>
            <person name="Lunden K."/>
            <person name="Morin E."/>
            <person name="Murat C."/>
            <person name="Park J."/>
            <person name="Raffaello T."/>
            <person name="Rouze P."/>
            <person name="Salamov A."/>
            <person name="Schmutz J."/>
            <person name="Solheim H."/>
            <person name="Stahlberg J."/>
            <person name="Velez H."/>
            <person name="de Vries R.P."/>
            <person name="Wiebenga A."/>
            <person name="Woodward S."/>
            <person name="Yakovlev I."/>
            <person name="Garbelotto M."/>
            <person name="Martin F."/>
            <person name="Grigoriev I.V."/>
            <person name="Stenlid J."/>
        </authorList>
    </citation>
    <scope>NUCLEOTIDE SEQUENCE [LARGE SCALE GENOMIC DNA]</scope>
    <source>
        <strain evidence="5 6">TC 32-1</strain>
    </source>
</reference>
<gene>
    <name evidence="5" type="ORF">HETIRDRAFT_313250</name>
</gene>
<dbReference type="EMBL" id="KI925456">
    <property type="protein sequence ID" value="ETW83537.1"/>
    <property type="molecule type" value="Genomic_DNA"/>
</dbReference>
<protein>
    <recommendedName>
        <fullName evidence="4">RNA polymerase II assembly factor Rtp1 C-terminal domain-containing protein</fullName>
    </recommendedName>
</protein>
<sequence length="1061" mass="115180">MPQSAELKDVLEAGALLIYSERSSPTPAAKIEDVLSSRISQYRSRLGLPEREGALRSLEDIQLETAQEALSVVERVQQILDADARLDTQAPSTSTHRRYKEDTPGEVPVIGTRDISQLRTLLSIAFKWGLEPILERVQSAWPSKPSARAYRGPRIVNLSNTQEDHARLAMMTKRLLGLLFPRGVHGELPQTLITSTLLGRHVTGTLRLGIALGWVPKSLASVGTPVIDELRPLIMRLLSILPPSQTIASLGIILSSPTSLAPHVQKACASLLSRQLLRPDGVRGLCAAVFGEGESAEDNAPLEKLEHIARVLSAVPSTVKPEVRPNIPPAYKRAAAFSLSRMVLTDAASPNPTIASRVLLPILHGPFLKLTPDLFSEPNSPAITPISCLQLIQTFLTNTDPSPTLISMLISPIAPSLYSLLSTLERTKTADPALREAVRGLLVTWGRIIEAQEGVAILWACVEDQGGQWSVDIAGELKKVEKLEEVSPIALFTPEDLRRAEENGELDPDANLLDLRPDPAHFVRYIKSLDRVDLSSEFFVRLLVAYREIKAERDGDPMRTLLYLQLILQIQTHMSSEGYASGNIFSKPEHILSFVKHALDAGTAAPPQPSHSRSVKKLGLTMDDLRIVDEDEVDDFGDGGDSDDETPGLEGVPPDEEMTATAMNLLLSILEANPDLSASTSPILADILVHVEELSKHPSEALRPLAREARMVLTARLASTSTASPSKQRSKSDDSVQNTQETYQKALKLLQDPILPVRAHGLLLLRQLVAPARTSSIRHKPSADILPLVPAILDIFLQSVQDDDSYVFLNAVQGLAALVDGFGSEVLRSLVRVYTEGLQATSASASMLTQAEVDTRLRVGEALGQVIRKCGDALPIYADALIPPLFAAVRASHLPTVLRASSLSLLAQCAETCDLALMPYGADLAEAMLDLLQLESVRAAPNARAPPRAREADTETQGSAINDPRPVPNESLDSRPSSRNSKYPPLRRAALHFLALLARAYTIHIFDDDVLSFSPGSEFPVSRAKGTLGYVAVTDVDDVTRVMAREVGEAVVDLERAIAGV</sequence>
<dbReference type="InParanoid" id="W4KCE4"/>
<dbReference type="PANTHER" id="PTHR20959">
    <property type="entry name" value="TRANSPORT AND GOLGI ORGANIZATION PROTEIN 6 FAMILY MEMBER"/>
    <property type="match status" value="1"/>
</dbReference>
<feature type="compositionally biased region" description="Polar residues" evidence="3">
    <location>
        <begin position="718"/>
        <end position="727"/>
    </location>
</feature>
<dbReference type="SUPFAM" id="SSF48371">
    <property type="entry name" value="ARM repeat"/>
    <property type="match status" value="1"/>
</dbReference>
<dbReference type="HOGENOM" id="CLU_005991_0_0_1"/>
<dbReference type="KEGG" id="hir:HETIRDRAFT_313250"/>
<dbReference type="eggNOG" id="KOG4653">
    <property type="taxonomic scope" value="Eukaryota"/>
</dbReference>
<evidence type="ECO:0000313" key="5">
    <source>
        <dbReference type="EMBL" id="ETW83537.1"/>
    </source>
</evidence>
<dbReference type="Gene3D" id="1.25.10.10">
    <property type="entry name" value="Leucine-rich Repeat Variant"/>
    <property type="match status" value="1"/>
</dbReference>
<dbReference type="GeneID" id="20670016"/>
<dbReference type="PANTHER" id="PTHR20959:SF1">
    <property type="entry name" value="TRANSPORT AND GOLGI ORGANIZATION PROTEIN 6 HOMOLOG"/>
    <property type="match status" value="1"/>
</dbReference>
<feature type="region of interest" description="Disordered" evidence="3">
    <location>
        <begin position="940"/>
        <end position="983"/>
    </location>
</feature>
<evidence type="ECO:0000259" key="4">
    <source>
        <dbReference type="Pfam" id="PF10363"/>
    </source>
</evidence>
<feature type="repeat" description="HEAT" evidence="2">
    <location>
        <begin position="788"/>
        <end position="830"/>
    </location>
</feature>
<evidence type="ECO:0000256" key="1">
    <source>
        <dbReference type="ARBA" id="ARBA00005724"/>
    </source>
</evidence>
<dbReference type="PROSITE" id="PS50077">
    <property type="entry name" value="HEAT_REPEAT"/>
    <property type="match status" value="1"/>
</dbReference>
<dbReference type="InterPro" id="IPR019451">
    <property type="entry name" value="Rtp1_C1"/>
</dbReference>
<evidence type="ECO:0000256" key="2">
    <source>
        <dbReference type="PROSITE-ProRule" id="PRU00103"/>
    </source>
</evidence>
<feature type="domain" description="RNA polymerase II assembly factor Rtp1 C-terminal" evidence="4">
    <location>
        <begin position="743"/>
        <end position="872"/>
    </location>
</feature>
<dbReference type="OrthoDB" id="39591at2759"/>